<evidence type="ECO:0008006" key="9">
    <source>
        <dbReference type="Google" id="ProtNLM"/>
    </source>
</evidence>
<evidence type="ECO:0000256" key="4">
    <source>
        <dbReference type="ARBA" id="ARBA00022737"/>
    </source>
</evidence>
<keyword evidence="4" id="KW-0677">Repeat</keyword>
<proteinExistence type="predicted"/>
<keyword evidence="8" id="KW-1185">Reference proteome</keyword>
<evidence type="ECO:0000313" key="8">
    <source>
        <dbReference type="Proteomes" id="UP001165060"/>
    </source>
</evidence>
<sequence>MASALDPSVLACLVSIADQSNPQANYAALTSLSAHISSSPASFSFFLSQFAAAATQYAALAVSHPTLPIPVTSLYILKKYLQSPPPIPNLRLVPEHVASLKQCLLSLLSLPPSPQTSPLLTAATSLISLATCQTPPSSPTFLPLADWPELLSFLITTVASPTTLSLLNKMSSDAPAIFTTTINNPVDGSPLIPLNSLLPSLTSQPLPQPSVALFYKFVTNHLQSFPPPSAITMTTPAILASLAANSTSPDVPTLQAISECLSTYLEFHSSSLAENLSSVCSFMLSHLTSRLDPNLSTACTEFFHILFSPQTQLPPGAFQGLLTGPALLPPLLAALLGNMVYSGDERQALLAKNSSDLSEEVNVRKKDKSGTNDDSDDEDGDVDFEDGEDSGWNLRKASAATLDSIALCVPPSMTLPILLPLLQAALSSADLWVVEGAILALGAISAHPTGQDVEQHLPQLYPYMLKQLNASLPQLVEITVWTMSRYAGWVIYMEESQQMPNILSNHITQLLHAMMLPNRQVQNASVTSLSATIELAGGPMIAPHLPPILSTLTACLSIYTHKPLLTLYETFGVIADFVGEPLGPHCATFMPTLLEKWMHVDALQKQADFGDSDEQAAFRRTLVPLLECVGCIAIATTTHFEPFAAATMTTALACINHNILLVVTNSSTDENDSDLIVCCLDIIDALLESLSSNFHPLLNSLPPKVSESLLPVIQQAAAFPVAGVRMSAFAVIGDLAMHAPSVIQSGLAEIFALLLTGLHKNLKEQDAKVLNNVLWATSELFVRCRSPPPHLLSILQSIQTKLATSIWDLVNGGQQGISENASVAMGRMALIDNSGFNTATVIGQDVSRWFEAIGNVRDRYEKKDAFTGCVLSIMSRPDILMGETHRPGSLSALFMAIAAFHTRPDEEGAFEPITSDHLHGPNLFQPFPDDMPELHAMLKKLVADVRGGVGDAEFSKHVSRLPVNVRKLVQGHYSIPN</sequence>
<reference evidence="7 8" key="1">
    <citation type="journal article" date="2023" name="Commun. Biol.">
        <title>Genome analysis of Parmales, the sister group of diatoms, reveals the evolutionary specialization of diatoms from phago-mixotrophs to photoautotrophs.</title>
        <authorList>
            <person name="Ban H."/>
            <person name="Sato S."/>
            <person name="Yoshikawa S."/>
            <person name="Yamada K."/>
            <person name="Nakamura Y."/>
            <person name="Ichinomiya M."/>
            <person name="Sato N."/>
            <person name="Blanc-Mathieu R."/>
            <person name="Endo H."/>
            <person name="Kuwata A."/>
            <person name="Ogata H."/>
        </authorList>
    </citation>
    <scope>NUCLEOTIDE SEQUENCE [LARGE SCALE GENOMIC DNA]</scope>
</reference>
<dbReference type="InterPro" id="IPR011989">
    <property type="entry name" value="ARM-like"/>
</dbReference>
<keyword evidence="2" id="KW-0813">Transport</keyword>
<evidence type="ECO:0000256" key="1">
    <source>
        <dbReference type="ARBA" id="ARBA00004496"/>
    </source>
</evidence>
<feature type="compositionally biased region" description="Acidic residues" evidence="6">
    <location>
        <begin position="373"/>
        <end position="387"/>
    </location>
</feature>
<evidence type="ECO:0000256" key="5">
    <source>
        <dbReference type="ARBA" id="ARBA00022927"/>
    </source>
</evidence>
<evidence type="ECO:0000313" key="7">
    <source>
        <dbReference type="EMBL" id="GMI31056.1"/>
    </source>
</evidence>
<organism evidence="7 8">
    <name type="scientific">Tetraparma gracilis</name>
    <dbReference type="NCBI Taxonomy" id="2962635"/>
    <lineage>
        <taxon>Eukaryota</taxon>
        <taxon>Sar</taxon>
        <taxon>Stramenopiles</taxon>
        <taxon>Ochrophyta</taxon>
        <taxon>Bolidophyceae</taxon>
        <taxon>Parmales</taxon>
        <taxon>Triparmaceae</taxon>
        <taxon>Tetraparma</taxon>
    </lineage>
</organism>
<keyword evidence="3" id="KW-0963">Cytoplasm</keyword>
<evidence type="ECO:0000256" key="6">
    <source>
        <dbReference type="SAM" id="MobiDB-lite"/>
    </source>
</evidence>
<dbReference type="InterPro" id="IPR040122">
    <property type="entry name" value="Importin_beta"/>
</dbReference>
<keyword evidence="5" id="KW-0653">Protein transport</keyword>
<dbReference type="Proteomes" id="UP001165060">
    <property type="component" value="Unassembled WGS sequence"/>
</dbReference>
<accession>A0ABQ6MQQ6</accession>
<evidence type="ECO:0000256" key="2">
    <source>
        <dbReference type="ARBA" id="ARBA00022448"/>
    </source>
</evidence>
<evidence type="ECO:0000256" key="3">
    <source>
        <dbReference type="ARBA" id="ARBA00022490"/>
    </source>
</evidence>
<name>A0ABQ6MQQ6_9STRA</name>
<comment type="caution">
    <text evidence="7">The sequence shown here is derived from an EMBL/GenBank/DDBJ whole genome shotgun (WGS) entry which is preliminary data.</text>
</comment>
<dbReference type="InterPro" id="IPR016024">
    <property type="entry name" value="ARM-type_fold"/>
</dbReference>
<dbReference type="EMBL" id="BRYB01000487">
    <property type="protein sequence ID" value="GMI31056.1"/>
    <property type="molecule type" value="Genomic_DNA"/>
</dbReference>
<protein>
    <recommendedName>
        <fullName evidence="9">Importin N-terminal domain-containing protein</fullName>
    </recommendedName>
</protein>
<dbReference type="PANTHER" id="PTHR10527">
    <property type="entry name" value="IMPORTIN BETA"/>
    <property type="match status" value="1"/>
</dbReference>
<comment type="subcellular location">
    <subcellularLocation>
        <location evidence="1">Cytoplasm</location>
    </subcellularLocation>
</comment>
<feature type="region of interest" description="Disordered" evidence="6">
    <location>
        <begin position="360"/>
        <end position="387"/>
    </location>
</feature>
<dbReference type="SUPFAM" id="SSF48371">
    <property type="entry name" value="ARM repeat"/>
    <property type="match status" value="1"/>
</dbReference>
<dbReference type="Gene3D" id="1.25.10.10">
    <property type="entry name" value="Leucine-rich Repeat Variant"/>
    <property type="match status" value="1"/>
</dbReference>
<feature type="compositionally biased region" description="Basic and acidic residues" evidence="6">
    <location>
        <begin position="361"/>
        <end position="371"/>
    </location>
</feature>
<gene>
    <name evidence="7" type="ORF">TeGR_g14747</name>
</gene>